<feature type="transmembrane region" description="Helical" evidence="10">
    <location>
        <begin position="462"/>
        <end position="479"/>
    </location>
</feature>
<keyword evidence="6 13" id="KW-0418">Kinase</keyword>
<dbReference type="STRING" id="760192.Halhy_4862"/>
<evidence type="ECO:0000259" key="12">
    <source>
        <dbReference type="Pfam" id="PF13581"/>
    </source>
</evidence>
<feature type="domain" description="Histidine kinase/HSP90-like ATPase" evidence="12">
    <location>
        <begin position="608"/>
        <end position="687"/>
    </location>
</feature>
<keyword evidence="5" id="KW-0547">Nucleotide-binding</keyword>
<keyword evidence="10" id="KW-0472">Membrane</keyword>
<dbReference type="Gene3D" id="3.30.565.10">
    <property type="entry name" value="Histidine kinase-like ATPase, C-terminal domain"/>
    <property type="match status" value="1"/>
</dbReference>
<dbReference type="Gene3D" id="3.30.450.20">
    <property type="entry name" value="PAS domain"/>
    <property type="match status" value="1"/>
</dbReference>
<dbReference type="InterPro" id="IPR019734">
    <property type="entry name" value="TPR_rpt"/>
</dbReference>
<dbReference type="eggNOG" id="COG3920">
    <property type="taxonomic scope" value="Bacteria"/>
</dbReference>
<dbReference type="SUPFAM" id="SSF48452">
    <property type="entry name" value="TPR-like"/>
    <property type="match status" value="1"/>
</dbReference>
<dbReference type="InterPro" id="IPR003594">
    <property type="entry name" value="HATPase_dom"/>
</dbReference>
<dbReference type="Pfam" id="PF13424">
    <property type="entry name" value="TPR_12"/>
    <property type="match status" value="1"/>
</dbReference>
<dbReference type="PANTHER" id="PTHR41523:SF8">
    <property type="entry name" value="ETHYLENE RESPONSE SENSOR PROTEIN"/>
    <property type="match status" value="1"/>
</dbReference>
<feature type="coiled-coil region" evidence="9">
    <location>
        <begin position="417"/>
        <end position="444"/>
    </location>
</feature>
<sequence>MYTVVLANNFDSLRQTLQGQNGAQRLPTLLKLCDSQYRGIIPNAEANGFGKEILHFASVLKDTSALVEGCLCMANSQDRSAKGSDAFKWLSKAQSLARRHPALLGKVFFWKASYYYELGQIDSALLMIQRGDQMAQRHQLLSERVKLLGTAAKIYSSNGQAKAADSVGRLAFRFCQNRVDSAIAYTRWGSVQEDFGKLDLALPAFYAAYRLEKKAGNNIMAAHNLQQCAGILRDQGRFEQAIKYLQEAVQLSKAIGNITGLAAAYHTLGGLYKRTKAYEQALQSYQLSLALKKDIGRPKKILNTILDMTVLYGYTARYDSCLRLCRQYLPLSQQIEYKLAEATLALWGSIAAAKTGNPTLAQNYWSVGETALAGVKAKEEMPELFLFAAKAAEALRDFGKAYQYQTLFQSAQDSMYNTEKSRIIAELEARFENEKKEQQILDLAQNNELQQVRIATARTQRIALFGGLILVLLFAVVLWRNGRIRKRNNAVLEQTNQALHLKNNEVQTLLREVHHRVKNNLQIISSLLRLQARVVDDTGALDALRMSQSRVQSIALLHQRLYQGEELKSISIKTYLFELIQSLQDTYQLEERQIGIAADVDDFSMDVDLAIPTGLIINELVINAIKHAFPNNRMGEIGIRIKKQETGFTLKVTDNGVGVKLLEGKPVGKTNAFGLELVESLAEKIKTTLVFSNGLGTSVETFVHFNKHESLFP</sequence>
<dbReference type="InterPro" id="IPR011990">
    <property type="entry name" value="TPR-like_helical_dom_sf"/>
</dbReference>
<evidence type="ECO:0000313" key="13">
    <source>
        <dbReference type="EMBL" id="AEE52692.1"/>
    </source>
</evidence>
<organism evidence="13 14">
    <name type="scientific">Haliscomenobacter hydrossis (strain ATCC 27775 / DSM 1100 / LMG 10767 / O)</name>
    <dbReference type="NCBI Taxonomy" id="760192"/>
    <lineage>
        <taxon>Bacteria</taxon>
        <taxon>Pseudomonadati</taxon>
        <taxon>Bacteroidota</taxon>
        <taxon>Saprospiria</taxon>
        <taxon>Saprospirales</taxon>
        <taxon>Haliscomenobacteraceae</taxon>
        <taxon>Haliscomenobacter</taxon>
    </lineage>
</organism>
<dbReference type="GO" id="GO:0005524">
    <property type="term" value="F:ATP binding"/>
    <property type="evidence" value="ECO:0007669"/>
    <property type="project" value="UniProtKB-KW"/>
</dbReference>
<feature type="domain" description="Signal transduction histidine kinase subgroup 2 dimerisation and phosphoacceptor" evidence="11">
    <location>
        <begin position="512"/>
        <end position="587"/>
    </location>
</feature>
<comment type="catalytic activity">
    <reaction evidence="1">
        <text>ATP + protein L-histidine = ADP + protein N-phospho-L-histidine.</text>
        <dbReference type="EC" id="2.7.13.3"/>
    </reaction>
</comment>
<evidence type="ECO:0000256" key="3">
    <source>
        <dbReference type="ARBA" id="ARBA00022553"/>
    </source>
</evidence>
<evidence type="ECO:0000313" key="14">
    <source>
        <dbReference type="Proteomes" id="UP000008461"/>
    </source>
</evidence>
<dbReference type="Gene3D" id="1.25.40.10">
    <property type="entry name" value="Tetratricopeptide repeat domain"/>
    <property type="match status" value="2"/>
</dbReference>
<dbReference type="PANTHER" id="PTHR41523">
    <property type="entry name" value="TWO-COMPONENT SYSTEM SENSOR PROTEIN"/>
    <property type="match status" value="1"/>
</dbReference>
<evidence type="ECO:0000256" key="4">
    <source>
        <dbReference type="ARBA" id="ARBA00022679"/>
    </source>
</evidence>
<dbReference type="EC" id="2.7.13.3" evidence="2"/>
<keyword evidence="7" id="KW-0067">ATP-binding</keyword>
<evidence type="ECO:0000256" key="8">
    <source>
        <dbReference type="PROSITE-ProRule" id="PRU00339"/>
    </source>
</evidence>
<evidence type="ECO:0000256" key="5">
    <source>
        <dbReference type="ARBA" id="ARBA00022741"/>
    </source>
</evidence>
<dbReference type="InterPro" id="IPR011495">
    <property type="entry name" value="Sig_transdc_His_kin_sub2_dim/P"/>
</dbReference>
<evidence type="ECO:0000256" key="10">
    <source>
        <dbReference type="SAM" id="Phobius"/>
    </source>
</evidence>
<keyword evidence="10" id="KW-1133">Transmembrane helix</keyword>
<feature type="repeat" description="TPR" evidence="8">
    <location>
        <begin position="262"/>
        <end position="295"/>
    </location>
</feature>
<dbReference type="EMBL" id="CP002691">
    <property type="protein sequence ID" value="AEE52692.1"/>
    <property type="molecule type" value="Genomic_DNA"/>
</dbReference>
<dbReference type="Pfam" id="PF13581">
    <property type="entry name" value="HATPase_c_2"/>
    <property type="match status" value="1"/>
</dbReference>
<dbReference type="Pfam" id="PF07568">
    <property type="entry name" value="HisKA_2"/>
    <property type="match status" value="1"/>
</dbReference>
<reference key="2">
    <citation type="submission" date="2011-04" db="EMBL/GenBank/DDBJ databases">
        <title>Complete sequence of chromosome of Haliscomenobacter hydrossis DSM 1100.</title>
        <authorList>
            <consortium name="US DOE Joint Genome Institute (JGI-PGF)"/>
            <person name="Lucas S."/>
            <person name="Han J."/>
            <person name="Lapidus A."/>
            <person name="Bruce D."/>
            <person name="Goodwin L."/>
            <person name="Pitluck S."/>
            <person name="Peters L."/>
            <person name="Kyrpides N."/>
            <person name="Mavromatis K."/>
            <person name="Ivanova N."/>
            <person name="Ovchinnikova G."/>
            <person name="Pagani I."/>
            <person name="Daligault H."/>
            <person name="Detter J.C."/>
            <person name="Han C."/>
            <person name="Land M."/>
            <person name="Hauser L."/>
            <person name="Markowitz V."/>
            <person name="Cheng J.-F."/>
            <person name="Hugenholtz P."/>
            <person name="Woyke T."/>
            <person name="Wu D."/>
            <person name="Verbarg S."/>
            <person name="Frueling A."/>
            <person name="Brambilla E."/>
            <person name="Klenk H.-P."/>
            <person name="Eisen J.A."/>
        </authorList>
    </citation>
    <scope>NUCLEOTIDE SEQUENCE</scope>
    <source>
        <strain>DSM 1100</strain>
    </source>
</reference>
<dbReference type="GO" id="GO:0004673">
    <property type="term" value="F:protein histidine kinase activity"/>
    <property type="evidence" value="ECO:0007669"/>
    <property type="project" value="UniProtKB-EC"/>
</dbReference>
<dbReference type="SUPFAM" id="SSF55874">
    <property type="entry name" value="ATPase domain of HSP90 chaperone/DNA topoisomerase II/histidine kinase"/>
    <property type="match status" value="1"/>
</dbReference>
<dbReference type="Proteomes" id="UP000008461">
    <property type="component" value="Chromosome"/>
</dbReference>
<evidence type="ECO:0000256" key="1">
    <source>
        <dbReference type="ARBA" id="ARBA00000085"/>
    </source>
</evidence>
<dbReference type="eggNOG" id="COG0457">
    <property type="taxonomic scope" value="Bacteria"/>
</dbReference>
<keyword evidence="10" id="KW-0812">Transmembrane</keyword>
<dbReference type="AlphaFoldDB" id="F4KZ05"/>
<gene>
    <name evidence="13" type="ordered locus">Halhy_4862</name>
</gene>
<keyword evidence="9" id="KW-0175">Coiled coil</keyword>
<dbReference type="InterPro" id="IPR036890">
    <property type="entry name" value="HATPase_C_sf"/>
</dbReference>
<dbReference type="KEGG" id="hhy:Halhy_4862"/>
<keyword evidence="4" id="KW-0808">Transferase</keyword>
<dbReference type="SMART" id="SM00028">
    <property type="entry name" value="TPR"/>
    <property type="match status" value="4"/>
</dbReference>
<protein>
    <recommendedName>
        <fullName evidence="2">histidine kinase</fullName>
        <ecNumber evidence="2">2.7.13.3</ecNumber>
    </recommendedName>
</protein>
<keyword evidence="8" id="KW-0802">TPR repeat</keyword>
<evidence type="ECO:0000259" key="11">
    <source>
        <dbReference type="Pfam" id="PF07568"/>
    </source>
</evidence>
<evidence type="ECO:0000256" key="7">
    <source>
        <dbReference type="ARBA" id="ARBA00022840"/>
    </source>
</evidence>
<proteinExistence type="predicted"/>
<name>F4KZ05_HALH1</name>
<evidence type="ECO:0000256" key="2">
    <source>
        <dbReference type="ARBA" id="ARBA00012438"/>
    </source>
</evidence>
<keyword evidence="14" id="KW-1185">Reference proteome</keyword>
<dbReference type="PROSITE" id="PS50005">
    <property type="entry name" value="TPR"/>
    <property type="match status" value="1"/>
</dbReference>
<keyword evidence="3" id="KW-0597">Phosphoprotein</keyword>
<evidence type="ECO:0000256" key="6">
    <source>
        <dbReference type="ARBA" id="ARBA00022777"/>
    </source>
</evidence>
<accession>F4KZ05</accession>
<reference evidence="13 14" key="1">
    <citation type="journal article" date="2011" name="Stand. Genomic Sci.">
        <title>Complete genome sequence of Haliscomenobacter hydrossis type strain (O).</title>
        <authorList>
            <consortium name="US DOE Joint Genome Institute (JGI-PGF)"/>
            <person name="Daligault H."/>
            <person name="Lapidus A."/>
            <person name="Zeytun A."/>
            <person name="Nolan M."/>
            <person name="Lucas S."/>
            <person name="Del Rio T.G."/>
            <person name="Tice H."/>
            <person name="Cheng J.F."/>
            <person name="Tapia R."/>
            <person name="Han C."/>
            <person name="Goodwin L."/>
            <person name="Pitluck S."/>
            <person name="Liolios K."/>
            <person name="Pagani I."/>
            <person name="Ivanova N."/>
            <person name="Huntemann M."/>
            <person name="Mavromatis K."/>
            <person name="Mikhailova N."/>
            <person name="Pati A."/>
            <person name="Chen A."/>
            <person name="Palaniappan K."/>
            <person name="Land M."/>
            <person name="Hauser L."/>
            <person name="Brambilla E.M."/>
            <person name="Rohde M."/>
            <person name="Verbarg S."/>
            <person name="Goker M."/>
            <person name="Bristow J."/>
            <person name="Eisen J.A."/>
            <person name="Markowitz V."/>
            <person name="Hugenholtz P."/>
            <person name="Kyrpides N.C."/>
            <person name="Klenk H.P."/>
            <person name="Woyke T."/>
        </authorList>
    </citation>
    <scope>NUCLEOTIDE SEQUENCE [LARGE SCALE GENOMIC DNA]</scope>
    <source>
        <strain evidence="14">ATCC 27775 / DSM 1100 / LMG 10767 / O</strain>
    </source>
</reference>
<dbReference type="HOGENOM" id="CLU_022307_1_0_10"/>
<evidence type="ECO:0000256" key="9">
    <source>
        <dbReference type="SAM" id="Coils"/>
    </source>
</evidence>